<dbReference type="EMBL" id="CP032744">
    <property type="protein sequence ID" value="AYJ37994.1"/>
    <property type="molecule type" value="Genomic_DNA"/>
</dbReference>
<dbReference type="AlphaFoldDB" id="A0AAD0TLM6"/>
<accession>A0AAD0TLM6</accession>
<dbReference type="GO" id="GO:0003676">
    <property type="term" value="F:nucleic acid binding"/>
    <property type="evidence" value="ECO:0007669"/>
    <property type="project" value="InterPro"/>
</dbReference>
<dbReference type="SUPFAM" id="SSF53098">
    <property type="entry name" value="Ribonuclease H-like"/>
    <property type="match status" value="1"/>
</dbReference>
<reference evidence="2 3" key="1">
    <citation type="submission" date="2017-04" db="EMBL/GenBank/DDBJ databases">
        <title>In vitro and in silico characterization of Lactobacillus paraplantarum D2-1, a starter culture for soymilk fermentation.</title>
        <authorList>
            <person name="Endo A."/>
            <person name="Sasaki F."/>
            <person name="Maeno S."/>
            <person name="Kanesaki Y."/>
            <person name="Kubota E."/>
            <person name="Torres G.A."/>
            <person name="Tomita S."/>
            <person name="Nakagawa J."/>
        </authorList>
    </citation>
    <scope>NUCLEOTIDE SEQUENCE [LARGE SCALE GENOMIC DNA]</scope>
    <source>
        <strain evidence="2 3">D2-1</strain>
    </source>
</reference>
<reference evidence="1 4" key="2">
    <citation type="submission" date="2018-10" db="EMBL/GenBank/DDBJ databases">
        <title>Genome seuquencing of Lactobacillus species.</title>
        <authorList>
            <person name="Baek C."/>
            <person name="Yi H."/>
        </authorList>
    </citation>
    <scope>NUCLEOTIDE SEQUENCE [LARGE SCALE GENOMIC DNA]</scope>
    <source>
        <strain evidence="1 4">DSM 10667</strain>
    </source>
</reference>
<gene>
    <name evidence="1" type="ORF">LP667_03735</name>
    <name evidence="2" type="ORF">LPPLD21_01576</name>
</gene>
<evidence type="ECO:0000313" key="4">
    <source>
        <dbReference type="Proteomes" id="UP000277896"/>
    </source>
</evidence>
<dbReference type="RefSeq" id="WP_021730216.1">
    <property type="nucleotide sequence ID" value="NZ_AVAI01000025.1"/>
</dbReference>
<evidence type="ECO:0000313" key="3">
    <source>
        <dbReference type="Proteomes" id="UP000236162"/>
    </source>
</evidence>
<dbReference type="EMBL" id="BDOR01000007">
    <property type="protein sequence ID" value="GBF02044.1"/>
    <property type="molecule type" value="Genomic_DNA"/>
</dbReference>
<keyword evidence="3" id="KW-1185">Reference proteome</keyword>
<dbReference type="Proteomes" id="UP000236162">
    <property type="component" value="Unassembled WGS sequence"/>
</dbReference>
<name>A0AAD0TLM6_9LACO</name>
<organism evidence="1 4">
    <name type="scientific">Lactiplantibacillus paraplantarum</name>
    <dbReference type="NCBI Taxonomy" id="60520"/>
    <lineage>
        <taxon>Bacteria</taxon>
        <taxon>Bacillati</taxon>
        <taxon>Bacillota</taxon>
        <taxon>Bacilli</taxon>
        <taxon>Lactobacillales</taxon>
        <taxon>Lactobacillaceae</taxon>
        <taxon>Lactiplantibacillus</taxon>
    </lineage>
</organism>
<proteinExistence type="predicted"/>
<sequence>MMSTNLTLLERKISNNLNCLYFVNHPVYRIQKDHQLVLAPEYGLAGNVTEIICDAQQRYHISFMARKEIVLTEKKVAKVTNNQLGQNTTQFLATLGYQLPTVQPLDDLTRPTTSTLLPSLDDLTEFPTDYTIIDCEFGALFQRSDTAKGVNWHIIESPGLRASIFQLSAIGFSHHTQTAPFFNRYFDNPNFLPDKKLAGLTETGLTTTAYEAQGAPLTILKAFIRQVLQPQLPLVFWDQTQDMKHIRLLLTHYYHQLTATEQQIVSRPVKIFDAQAYTNILINRGNHKTGSHDLPLNGLAALFNISNPRQHNAIWDVQTTELVMIKLAELTHQAPVITSIPQALTLPNNVVSAEARTEHVRTPSPTSQRASYAQVHQLRERGKTYREIAAATGFSISGVNYILKKARSIVTRSESV</sequence>
<dbReference type="InterPro" id="IPR036397">
    <property type="entry name" value="RNaseH_sf"/>
</dbReference>
<dbReference type="Gene3D" id="3.30.420.10">
    <property type="entry name" value="Ribonuclease H-like superfamily/Ribonuclease H"/>
    <property type="match status" value="1"/>
</dbReference>
<evidence type="ECO:0000313" key="2">
    <source>
        <dbReference type="EMBL" id="GBF02044.1"/>
    </source>
</evidence>
<dbReference type="Proteomes" id="UP000277896">
    <property type="component" value="Chromosome"/>
</dbReference>
<dbReference type="InterPro" id="IPR012337">
    <property type="entry name" value="RNaseH-like_sf"/>
</dbReference>
<evidence type="ECO:0000313" key="1">
    <source>
        <dbReference type="EMBL" id="AYJ37994.1"/>
    </source>
</evidence>
<protein>
    <submittedName>
        <fullName evidence="1">Uncharacterized protein</fullName>
    </submittedName>
</protein>